<organism evidence="1 2">
    <name type="scientific">Neophaeococcomyces mojaviensis</name>
    <dbReference type="NCBI Taxonomy" id="3383035"/>
    <lineage>
        <taxon>Eukaryota</taxon>
        <taxon>Fungi</taxon>
        <taxon>Dikarya</taxon>
        <taxon>Ascomycota</taxon>
        <taxon>Pezizomycotina</taxon>
        <taxon>Eurotiomycetes</taxon>
        <taxon>Chaetothyriomycetidae</taxon>
        <taxon>Chaetothyriales</taxon>
        <taxon>Chaetothyriales incertae sedis</taxon>
        <taxon>Neophaeococcomyces</taxon>
    </lineage>
</organism>
<keyword evidence="2" id="KW-1185">Reference proteome</keyword>
<reference evidence="1" key="1">
    <citation type="submission" date="2022-10" db="EMBL/GenBank/DDBJ databases">
        <title>Culturing micro-colonial fungi from biological soil crusts in the Mojave desert and describing Neophaeococcomyces mojavensis, and introducing the new genera and species Taxawa tesnikishii.</title>
        <authorList>
            <person name="Kurbessoian T."/>
            <person name="Stajich J.E."/>
        </authorList>
    </citation>
    <scope>NUCLEOTIDE SEQUENCE</scope>
    <source>
        <strain evidence="1">JES_112</strain>
    </source>
</reference>
<protein>
    <submittedName>
        <fullName evidence="1">Uncharacterized protein</fullName>
    </submittedName>
</protein>
<proteinExistence type="predicted"/>
<gene>
    <name evidence="1" type="ORF">H2198_006404</name>
</gene>
<name>A0ACC3A2Z3_9EURO</name>
<evidence type="ECO:0000313" key="1">
    <source>
        <dbReference type="EMBL" id="KAJ9654589.1"/>
    </source>
</evidence>
<dbReference type="EMBL" id="JAPDRQ010000117">
    <property type="protein sequence ID" value="KAJ9654589.1"/>
    <property type="molecule type" value="Genomic_DNA"/>
</dbReference>
<dbReference type="Proteomes" id="UP001172386">
    <property type="component" value="Unassembled WGS sequence"/>
</dbReference>
<accession>A0ACC3A2Z3</accession>
<sequence length="509" mass="55630">MADTLHYKASHDVEKSQTSDRDLDRVTTVQVGQQHSHDIKKDFGPFTIIALGFNICNSWVAIATSFAIVVAAGGTVTLVYGVIIASLVYATVAASLAELASVYPTAGGQYHFTALVAPKAITRVASYACGVISIFSWIALCAAATILGSQILLALPVYYDDTYVPKNWHYFLVYQAINVTLLIYNMFALKRTLWLHSRLPPSLTVVACLALSAKQPSSYVWENFENSTGWSDGVTFLTGLVTPCFMFAGLDASLHLAEECTEPSKTVPRALMVTVVIGSITGFTFSIAMCYSIVDLDAMLNTTMPIYILWRQATGSPAAATTFLIALFIIILFVVNAMQQTASHLIWAFGRDDAIIFSKQLSRMHPTLEVPVWGLIGNAGCVLIAGCIYLASTAAFNALVNSSIVLQMLSFSIPCMMLLLRKRSADVLPEQRSFKLPGWLGWLCNLVVVVFAVIEIVFFNLPTALPVSAISMNYTCAVIGIMAVLAVINWYLHTRKHYKGPNIRLEETQ</sequence>
<comment type="caution">
    <text evidence="1">The sequence shown here is derived from an EMBL/GenBank/DDBJ whole genome shotgun (WGS) entry which is preliminary data.</text>
</comment>
<evidence type="ECO:0000313" key="2">
    <source>
        <dbReference type="Proteomes" id="UP001172386"/>
    </source>
</evidence>